<dbReference type="InParanoid" id="M0ZUB5"/>
<dbReference type="HOGENOM" id="CLU_1456891_0_0_1"/>
<reference evidence="1" key="2">
    <citation type="submission" date="2015-06" db="UniProtKB">
        <authorList>
            <consortium name="EnsemblPlants"/>
        </authorList>
    </citation>
    <scope>IDENTIFICATION</scope>
    <source>
        <strain evidence="1">DM1-3 516 R44</strain>
    </source>
</reference>
<reference evidence="2" key="1">
    <citation type="journal article" date="2011" name="Nature">
        <title>Genome sequence and analysis of the tuber crop potato.</title>
        <authorList>
            <consortium name="The Potato Genome Sequencing Consortium"/>
        </authorList>
    </citation>
    <scope>NUCLEOTIDE SEQUENCE [LARGE SCALE GENOMIC DNA]</scope>
    <source>
        <strain evidence="2">cv. DM1-3 516 R44</strain>
    </source>
</reference>
<sequence>MAKSFAVFFSPFDHGRYGELVRTKIRSTCYNSKGFNSYGGFRCIWCYLYKSWQSAVTKESFDASSPQVPLLMLSADKDDDYENFTLFPRRKLQAVFLPEAKGRVSFNTGMGDPVTALNSKLVSASLAASLFSFALFKYSKSEPSNEISALKNEASEKLGFSVKGWLPVSALPVIFPLITTKINSPF</sequence>
<dbReference type="Gramene" id="PGSC0003DMT400008258">
    <property type="protein sequence ID" value="PGSC0003DMT400008258"/>
    <property type="gene ID" value="PGSC0003DMG402003185"/>
</dbReference>
<evidence type="ECO:0000313" key="1">
    <source>
        <dbReference type="EnsemblPlants" id="PGSC0003DMT400008258"/>
    </source>
</evidence>
<dbReference type="EnsemblPlants" id="PGSC0003DMT400008258">
    <property type="protein sequence ID" value="PGSC0003DMT400008258"/>
    <property type="gene ID" value="PGSC0003DMG402003185"/>
</dbReference>
<keyword evidence="2" id="KW-1185">Reference proteome</keyword>
<dbReference type="Proteomes" id="UP000011115">
    <property type="component" value="Unassembled WGS sequence"/>
</dbReference>
<evidence type="ECO:0000313" key="2">
    <source>
        <dbReference type="Proteomes" id="UP000011115"/>
    </source>
</evidence>
<name>M0ZUB5_SOLTU</name>
<organism evidence="1 2">
    <name type="scientific">Solanum tuberosum</name>
    <name type="common">Potato</name>
    <dbReference type="NCBI Taxonomy" id="4113"/>
    <lineage>
        <taxon>Eukaryota</taxon>
        <taxon>Viridiplantae</taxon>
        <taxon>Streptophyta</taxon>
        <taxon>Embryophyta</taxon>
        <taxon>Tracheophyta</taxon>
        <taxon>Spermatophyta</taxon>
        <taxon>Magnoliopsida</taxon>
        <taxon>eudicotyledons</taxon>
        <taxon>Gunneridae</taxon>
        <taxon>Pentapetalae</taxon>
        <taxon>asterids</taxon>
        <taxon>lamiids</taxon>
        <taxon>Solanales</taxon>
        <taxon>Solanaceae</taxon>
        <taxon>Solanoideae</taxon>
        <taxon>Solaneae</taxon>
        <taxon>Solanum</taxon>
    </lineage>
</organism>
<dbReference type="PaxDb" id="4113-PGSC0003DMT400008258"/>
<proteinExistence type="predicted"/>
<dbReference type="AlphaFoldDB" id="M0ZUB5"/>
<protein>
    <submittedName>
        <fullName evidence="1">Uncharacterized protein</fullName>
    </submittedName>
</protein>
<accession>M0ZUB5</accession>